<dbReference type="EMBL" id="JASCZI010183013">
    <property type="protein sequence ID" value="MED6188934.1"/>
    <property type="molecule type" value="Genomic_DNA"/>
</dbReference>
<proteinExistence type="predicted"/>
<keyword evidence="1" id="KW-1133">Transmembrane helix</keyword>
<keyword evidence="1" id="KW-0472">Membrane</keyword>
<sequence>RPFTPFPHCVVPATLFIFHHHPPPLFIFHHHRPIHIYLRHRLSLSLPPQLSSMNIDHKKILRTLLKVMSCVLSTILAPIKRMKIRSTMRTKLVNPR</sequence>
<name>A0ABU6WUC1_9FABA</name>
<gene>
    <name evidence="2" type="ORF">PIB30_090738</name>
</gene>
<keyword evidence="3" id="KW-1185">Reference proteome</keyword>
<evidence type="ECO:0000256" key="1">
    <source>
        <dbReference type="SAM" id="Phobius"/>
    </source>
</evidence>
<evidence type="ECO:0000313" key="2">
    <source>
        <dbReference type="EMBL" id="MED6188934.1"/>
    </source>
</evidence>
<feature type="non-terminal residue" evidence="2">
    <location>
        <position position="96"/>
    </location>
</feature>
<feature type="non-terminal residue" evidence="2">
    <location>
        <position position="1"/>
    </location>
</feature>
<evidence type="ECO:0000313" key="3">
    <source>
        <dbReference type="Proteomes" id="UP001341840"/>
    </source>
</evidence>
<keyword evidence="1" id="KW-0812">Transmembrane</keyword>
<dbReference type="Proteomes" id="UP001341840">
    <property type="component" value="Unassembled WGS sequence"/>
</dbReference>
<accession>A0ABU6WUC1</accession>
<feature type="transmembrane region" description="Helical" evidence="1">
    <location>
        <begin position="60"/>
        <end position="79"/>
    </location>
</feature>
<protein>
    <submittedName>
        <fullName evidence="2">Uncharacterized protein</fullName>
    </submittedName>
</protein>
<organism evidence="2 3">
    <name type="scientific">Stylosanthes scabra</name>
    <dbReference type="NCBI Taxonomy" id="79078"/>
    <lineage>
        <taxon>Eukaryota</taxon>
        <taxon>Viridiplantae</taxon>
        <taxon>Streptophyta</taxon>
        <taxon>Embryophyta</taxon>
        <taxon>Tracheophyta</taxon>
        <taxon>Spermatophyta</taxon>
        <taxon>Magnoliopsida</taxon>
        <taxon>eudicotyledons</taxon>
        <taxon>Gunneridae</taxon>
        <taxon>Pentapetalae</taxon>
        <taxon>rosids</taxon>
        <taxon>fabids</taxon>
        <taxon>Fabales</taxon>
        <taxon>Fabaceae</taxon>
        <taxon>Papilionoideae</taxon>
        <taxon>50 kb inversion clade</taxon>
        <taxon>dalbergioids sensu lato</taxon>
        <taxon>Dalbergieae</taxon>
        <taxon>Pterocarpus clade</taxon>
        <taxon>Stylosanthes</taxon>
    </lineage>
</organism>
<comment type="caution">
    <text evidence="2">The sequence shown here is derived from an EMBL/GenBank/DDBJ whole genome shotgun (WGS) entry which is preliminary data.</text>
</comment>
<reference evidence="2 3" key="1">
    <citation type="journal article" date="2023" name="Plants (Basel)">
        <title>Bridging the Gap: Combining Genomics and Transcriptomics Approaches to Understand Stylosanthes scabra, an Orphan Legume from the Brazilian Caatinga.</title>
        <authorList>
            <person name="Ferreira-Neto J.R.C."/>
            <person name="da Silva M.D."/>
            <person name="Binneck E."/>
            <person name="de Melo N.F."/>
            <person name="da Silva R.H."/>
            <person name="de Melo A.L.T.M."/>
            <person name="Pandolfi V."/>
            <person name="Bustamante F.O."/>
            <person name="Brasileiro-Vidal A.C."/>
            <person name="Benko-Iseppon A.M."/>
        </authorList>
    </citation>
    <scope>NUCLEOTIDE SEQUENCE [LARGE SCALE GENOMIC DNA]</scope>
    <source>
        <tissue evidence="2">Leaves</tissue>
    </source>
</reference>